<dbReference type="CDD" id="cd06532">
    <property type="entry name" value="Glyco_transf_25"/>
    <property type="match status" value="1"/>
</dbReference>
<evidence type="ECO:0000256" key="1">
    <source>
        <dbReference type="ARBA" id="ARBA00006721"/>
    </source>
</evidence>
<dbReference type="Pfam" id="PF01755">
    <property type="entry name" value="Glyco_transf_25"/>
    <property type="match status" value="1"/>
</dbReference>
<dbReference type="InterPro" id="IPR050757">
    <property type="entry name" value="Collagen_mod_GT25"/>
</dbReference>
<keyword evidence="4" id="KW-0472">Membrane</keyword>
<keyword evidence="2" id="KW-0328">Glycosyltransferase</keyword>
<dbReference type="AlphaFoldDB" id="A0A6C0F740"/>
<dbReference type="EMBL" id="MN738786">
    <property type="protein sequence ID" value="QHT36914.1"/>
    <property type="molecule type" value="Genomic_DNA"/>
</dbReference>
<keyword evidence="4" id="KW-1133">Transmembrane helix</keyword>
<dbReference type="GO" id="GO:0016740">
    <property type="term" value="F:transferase activity"/>
    <property type="evidence" value="ECO:0007669"/>
    <property type="project" value="UniProtKB-KW"/>
</dbReference>
<feature type="domain" description="Glycosyl transferase family 25" evidence="5">
    <location>
        <begin position="68"/>
        <end position="247"/>
    </location>
</feature>
<keyword evidence="4" id="KW-0812">Transmembrane</keyword>
<feature type="transmembrane region" description="Helical" evidence="4">
    <location>
        <begin position="12"/>
        <end position="30"/>
    </location>
</feature>
<accession>A0A6C0F740</accession>
<sequence>MQYTVSYVLPYVTIPNVILCIIGILLVVLVSKRVYRYLTVGPATYMNYTPQQASKYIDKDRGFSLNNTQVYVINLERDKKRKESVIRQFHTHSIQGKIATAIDGKKINLSDPQYQPHLKHTRDWYTEDPKRVGHFACFLSHMKVYQEFLHSDKSYALIFEDDMELLPSFKQLLHTHMRRVPDDWDVVLLGYHIDDDDERVRKGNLQARLINGIINPTYFTGTHGYIVNKKSANKLLRLLSEHKWLIDWNMGMEAEQGKLKIYGVYPPIVCQPAVYTIKMNGLEYTQSCKRDMGGMMT</sequence>
<evidence type="ECO:0000256" key="3">
    <source>
        <dbReference type="ARBA" id="ARBA00022679"/>
    </source>
</evidence>
<dbReference type="PANTHER" id="PTHR10730:SF53">
    <property type="entry name" value="GLYCOSYLTRANSFERASE 25 FAMILY MEMBER"/>
    <property type="match status" value="1"/>
</dbReference>
<comment type="similarity">
    <text evidence="1">Belongs to the glycosyltransferase 25 family.</text>
</comment>
<evidence type="ECO:0000313" key="6">
    <source>
        <dbReference type="EMBL" id="QHT36914.1"/>
    </source>
</evidence>
<dbReference type="PANTHER" id="PTHR10730">
    <property type="entry name" value="PROCOLLAGEN-LYSINE,2-OXOGLUTARATE 5-DIOXYGENASE/GLYCOSYLTRANSFERASE 25 FAMILY MEMBER"/>
    <property type="match status" value="1"/>
</dbReference>
<evidence type="ECO:0000256" key="4">
    <source>
        <dbReference type="SAM" id="Phobius"/>
    </source>
</evidence>
<proteinExistence type="inferred from homology"/>
<dbReference type="InterPro" id="IPR002654">
    <property type="entry name" value="Glyco_trans_25"/>
</dbReference>
<keyword evidence="3" id="KW-0808">Transferase</keyword>
<evidence type="ECO:0000256" key="2">
    <source>
        <dbReference type="ARBA" id="ARBA00022676"/>
    </source>
</evidence>
<reference evidence="6" key="1">
    <citation type="journal article" date="2020" name="Nature">
        <title>Giant virus diversity and host interactions through global metagenomics.</title>
        <authorList>
            <person name="Schulz F."/>
            <person name="Roux S."/>
            <person name="Paez-Espino D."/>
            <person name="Jungbluth S."/>
            <person name="Walsh D.A."/>
            <person name="Denef V.J."/>
            <person name="McMahon K.D."/>
            <person name="Konstantinidis K.T."/>
            <person name="Eloe-Fadrosh E.A."/>
            <person name="Kyrpides N.C."/>
            <person name="Woyke T."/>
        </authorList>
    </citation>
    <scope>NUCLEOTIDE SEQUENCE</scope>
    <source>
        <strain evidence="6">GVMAG-S-ERX555967-130</strain>
    </source>
</reference>
<organism evidence="6">
    <name type="scientific">viral metagenome</name>
    <dbReference type="NCBI Taxonomy" id="1070528"/>
    <lineage>
        <taxon>unclassified sequences</taxon>
        <taxon>metagenomes</taxon>
        <taxon>organismal metagenomes</taxon>
    </lineage>
</organism>
<protein>
    <recommendedName>
        <fullName evidence="5">Glycosyl transferase family 25 domain-containing protein</fullName>
    </recommendedName>
</protein>
<name>A0A6C0F740_9ZZZZ</name>
<evidence type="ECO:0000259" key="5">
    <source>
        <dbReference type="Pfam" id="PF01755"/>
    </source>
</evidence>